<dbReference type="PROSITE" id="PS50174">
    <property type="entry name" value="G_PATCH"/>
    <property type="match status" value="1"/>
</dbReference>
<gene>
    <name evidence="3" type="ORF">CVT25_011334</name>
</gene>
<dbReference type="InterPro" id="IPR000467">
    <property type="entry name" value="G_patch_dom"/>
</dbReference>
<feature type="compositionally biased region" description="Polar residues" evidence="1">
    <location>
        <begin position="149"/>
        <end position="159"/>
    </location>
</feature>
<dbReference type="Proteomes" id="UP000283269">
    <property type="component" value="Unassembled WGS sequence"/>
</dbReference>
<dbReference type="InParanoid" id="A0A409WG35"/>
<keyword evidence="4" id="KW-1185">Reference proteome</keyword>
<evidence type="ECO:0000259" key="2">
    <source>
        <dbReference type="PROSITE" id="PS50174"/>
    </source>
</evidence>
<feature type="region of interest" description="Disordered" evidence="1">
    <location>
        <begin position="388"/>
        <end position="409"/>
    </location>
</feature>
<dbReference type="STRING" id="93625.A0A409WG35"/>
<evidence type="ECO:0000313" key="4">
    <source>
        <dbReference type="Proteomes" id="UP000283269"/>
    </source>
</evidence>
<feature type="domain" description="G-patch" evidence="2">
    <location>
        <begin position="203"/>
        <end position="223"/>
    </location>
</feature>
<evidence type="ECO:0000256" key="1">
    <source>
        <dbReference type="SAM" id="MobiDB-lite"/>
    </source>
</evidence>
<feature type="compositionally biased region" description="Acidic residues" evidence="1">
    <location>
        <begin position="286"/>
        <end position="299"/>
    </location>
</feature>
<accession>A0A409WG35</accession>
<dbReference type="InterPro" id="IPR039146">
    <property type="entry name" value="GPANK1"/>
</dbReference>
<feature type="region of interest" description="Disordered" evidence="1">
    <location>
        <begin position="231"/>
        <end position="255"/>
    </location>
</feature>
<comment type="caution">
    <text evidence="3">The sequence shown here is derived from an EMBL/GenBank/DDBJ whole genome shotgun (WGS) entry which is preliminary data.</text>
</comment>
<dbReference type="PANTHER" id="PTHR20923:SF1">
    <property type="entry name" value="G PATCH DOMAIN AND ANKYRIN REPEAT-CONTAINING PROTEIN 1"/>
    <property type="match status" value="1"/>
</dbReference>
<feature type="region of interest" description="Disordered" evidence="1">
    <location>
        <begin position="281"/>
        <end position="327"/>
    </location>
</feature>
<feature type="compositionally biased region" description="Polar residues" evidence="1">
    <location>
        <begin position="26"/>
        <end position="38"/>
    </location>
</feature>
<dbReference type="PANTHER" id="PTHR20923">
    <property type="entry name" value="BAT4 PROTEIN-RELATED"/>
    <property type="match status" value="1"/>
</dbReference>
<evidence type="ECO:0000313" key="3">
    <source>
        <dbReference type="EMBL" id="PPQ77462.1"/>
    </source>
</evidence>
<reference evidence="3 4" key="1">
    <citation type="journal article" date="2018" name="Evol. Lett.">
        <title>Horizontal gene cluster transfer increased hallucinogenic mushroom diversity.</title>
        <authorList>
            <person name="Reynolds H.T."/>
            <person name="Vijayakumar V."/>
            <person name="Gluck-Thaler E."/>
            <person name="Korotkin H.B."/>
            <person name="Matheny P.B."/>
            <person name="Slot J.C."/>
        </authorList>
    </citation>
    <scope>NUCLEOTIDE SEQUENCE [LARGE SCALE GENOMIC DNA]</scope>
    <source>
        <strain evidence="3 4">2631</strain>
    </source>
</reference>
<dbReference type="EMBL" id="NHYD01003439">
    <property type="protein sequence ID" value="PPQ77462.1"/>
    <property type="molecule type" value="Genomic_DNA"/>
</dbReference>
<proteinExistence type="predicted"/>
<organism evidence="3 4">
    <name type="scientific">Psilocybe cyanescens</name>
    <dbReference type="NCBI Taxonomy" id="93625"/>
    <lineage>
        <taxon>Eukaryota</taxon>
        <taxon>Fungi</taxon>
        <taxon>Dikarya</taxon>
        <taxon>Basidiomycota</taxon>
        <taxon>Agaricomycotina</taxon>
        <taxon>Agaricomycetes</taxon>
        <taxon>Agaricomycetidae</taxon>
        <taxon>Agaricales</taxon>
        <taxon>Agaricineae</taxon>
        <taxon>Strophariaceae</taxon>
        <taxon>Psilocybe</taxon>
    </lineage>
</organism>
<feature type="region of interest" description="Disordered" evidence="1">
    <location>
        <begin position="110"/>
        <end position="188"/>
    </location>
</feature>
<protein>
    <recommendedName>
        <fullName evidence="2">G-patch domain-containing protein</fullName>
    </recommendedName>
</protein>
<dbReference type="GO" id="GO:0003676">
    <property type="term" value="F:nucleic acid binding"/>
    <property type="evidence" value="ECO:0007669"/>
    <property type="project" value="InterPro"/>
</dbReference>
<dbReference type="AlphaFoldDB" id="A0A409WG35"/>
<feature type="compositionally biased region" description="Polar residues" evidence="1">
    <location>
        <begin position="110"/>
        <end position="123"/>
    </location>
</feature>
<name>A0A409WG35_PSICY</name>
<feature type="compositionally biased region" description="Basic and acidic residues" evidence="1">
    <location>
        <begin position="396"/>
        <end position="409"/>
    </location>
</feature>
<feature type="region of interest" description="Disordered" evidence="1">
    <location>
        <begin position="23"/>
        <end position="67"/>
    </location>
</feature>
<dbReference type="OrthoDB" id="2538319at2759"/>
<sequence>MATVTHHIRSYYNHEDREALELETGQEPQEINPETQTVRVIDPEEEWRKEVSSIPAQRPRRDPPQFVPATISYDEWSFEKPSFSKAQASSPKALGSNLSGWYRSLTSKQTEFIPSSSEQQDSKFNAPASDLSAESISKPAPKKLDSRNKNNWFIMNAIQSEPHSESSSSSTPAPTLADILAREPPPLPSQPKYMPPVWLEIGPSNRGFGMLQRSGWNEGEALGPDVIRRKPVQDLLPDEDMISANAKGKGRSKAPRREVIELKMRDFDDVSELRGVDVIDLTLSDSDLDDGESIPDSDDDPIKHEEESTPGEMNTPFSDDRMDEDVSSPYRRKALLTPIATVLKSDKLGIGLKAKTEGIYKASKKRVTHSQAALAAHVKAAEESRLRRNHFGRGRRGFEKQHQREEENRKAILAYLKGS</sequence>